<dbReference type="OrthoDB" id="373498at2759"/>
<proteinExistence type="predicted"/>
<dbReference type="InterPro" id="IPR007364">
    <property type="entry name" value="SFM1-like"/>
</dbReference>
<evidence type="ECO:0000313" key="1">
    <source>
        <dbReference type="EMBL" id="TNY24680.1"/>
    </source>
</evidence>
<gene>
    <name evidence="1" type="ORF">DMC30DRAFT_370643</name>
</gene>
<sequence length="215" mass="23688">MVAYVIEHMEDDEADTSFPHWIALEYAQMLKWAAPNTVIFSSLSPTSVKSLSEQLIARGAHPDSFRAETKSVLQLLKDEGIPLEKVCLLDPRAPAEIAPQDGNDYTWFLFGGILGDDPPRDRTGQLRAHGFPGRHLGPVQMTTDTALGVTSLVASGGKTLSTIPFVDHPTISFGPHEGVEMPFRYVVDDQSGEPILPQGMREHLKADMDRSMDDF</sequence>
<evidence type="ECO:0000313" key="2">
    <source>
        <dbReference type="Proteomes" id="UP000311382"/>
    </source>
</evidence>
<dbReference type="EMBL" id="SOZI01000001">
    <property type="protein sequence ID" value="TNY24680.1"/>
    <property type="molecule type" value="Genomic_DNA"/>
</dbReference>
<name>A0A5C5G6K8_9BASI</name>
<accession>A0A5C5G6K8</accession>
<dbReference type="GO" id="GO:0035241">
    <property type="term" value="F:protein-arginine omega-N monomethyltransferase activity"/>
    <property type="evidence" value="ECO:0007669"/>
    <property type="project" value="TreeGrafter"/>
</dbReference>
<comment type="caution">
    <text evidence="1">The sequence shown here is derived from an EMBL/GenBank/DDBJ whole genome shotgun (WGS) entry which is preliminary data.</text>
</comment>
<dbReference type="CDD" id="cd18090">
    <property type="entry name" value="Arginine_MT_Sfm1"/>
    <property type="match status" value="1"/>
</dbReference>
<dbReference type="Pfam" id="PF04252">
    <property type="entry name" value="SFM1-like"/>
    <property type="match status" value="1"/>
</dbReference>
<protein>
    <submittedName>
        <fullName evidence="1">DUF431-domain-containing protein</fullName>
    </submittedName>
</protein>
<dbReference type="PANTHER" id="PTHR35517:SF1">
    <property type="entry name" value="PROTEIN ARGININE N-METHYLTRANSFERASE SFM1"/>
    <property type="match status" value="1"/>
</dbReference>
<dbReference type="Proteomes" id="UP000311382">
    <property type="component" value="Unassembled WGS sequence"/>
</dbReference>
<keyword evidence="2" id="KW-1185">Reference proteome</keyword>
<organism evidence="1 2">
    <name type="scientific">Rhodotorula diobovata</name>
    <dbReference type="NCBI Taxonomy" id="5288"/>
    <lineage>
        <taxon>Eukaryota</taxon>
        <taxon>Fungi</taxon>
        <taxon>Dikarya</taxon>
        <taxon>Basidiomycota</taxon>
        <taxon>Pucciniomycotina</taxon>
        <taxon>Microbotryomycetes</taxon>
        <taxon>Sporidiobolales</taxon>
        <taxon>Sporidiobolaceae</taxon>
        <taxon>Rhodotorula</taxon>
    </lineage>
</organism>
<dbReference type="AlphaFoldDB" id="A0A5C5G6K8"/>
<reference evidence="1 2" key="1">
    <citation type="submission" date="2019-03" db="EMBL/GenBank/DDBJ databases">
        <title>Rhodosporidium diobovatum UCD-FST 08-225 genome sequencing, assembly, and annotation.</title>
        <authorList>
            <person name="Fakankun I.U."/>
            <person name="Fristensky B."/>
            <person name="Levin D.B."/>
        </authorList>
    </citation>
    <scope>NUCLEOTIDE SEQUENCE [LARGE SCALE GENOMIC DNA]</scope>
    <source>
        <strain evidence="1 2">UCD-FST 08-225</strain>
    </source>
</reference>
<dbReference type="PANTHER" id="PTHR35517">
    <property type="entry name" value="PROTEIN ARGININE N-METHYLTRANSFERASE SFM1"/>
    <property type="match status" value="1"/>
</dbReference>